<proteinExistence type="inferred from homology"/>
<feature type="signal peptide" evidence="8">
    <location>
        <begin position="1"/>
        <end position="28"/>
    </location>
</feature>
<dbReference type="InterPro" id="IPR003423">
    <property type="entry name" value="OMP_efflux"/>
</dbReference>
<evidence type="ECO:0000256" key="2">
    <source>
        <dbReference type="ARBA" id="ARBA00007613"/>
    </source>
</evidence>
<gene>
    <name evidence="9" type="ORF">BIZ92_11500</name>
</gene>
<evidence type="ECO:0000256" key="7">
    <source>
        <dbReference type="ARBA" id="ARBA00023237"/>
    </source>
</evidence>
<evidence type="ECO:0000256" key="5">
    <source>
        <dbReference type="ARBA" id="ARBA00022692"/>
    </source>
</evidence>
<dbReference type="Pfam" id="PF02321">
    <property type="entry name" value="OEP"/>
    <property type="match status" value="2"/>
</dbReference>
<evidence type="ECO:0000256" key="4">
    <source>
        <dbReference type="ARBA" id="ARBA00022452"/>
    </source>
</evidence>
<evidence type="ECO:0000256" key="1">
    <source>
        <dbReference type="ARBA" id="ARBA00004442"/>
    </source>
</evidence>
<keyword evidence="3" id="KW-0813">Transport</keyword>
<dbReference type="InterPro" id="IPR051906">
    <property type="entry name" value="TolC-like"/>
</dbReference>
<reference evidence="9 10" key="1">
    <citation type="submission" date="2016-09" db="EMBL/GenBank/DDBJ databases">
        <title>Phylogenomics of Achromobacter.</title>
        <authorList>
            <person name="Jeukens J."/>
            <person name="Freschi L."/>
            <person name="Vincent A.T."/>
            <person name="Emond-Rheault J.-G."/>
            <person name="Kukavica-Ibrulj I."/>
            <person name="Charette S.J."/>
            <person name="Levesque R.C."/>
        </authorList>
    </citation>
    <scope>NUCLEOTIDE SEQUENCE [LARGE SCALE GENOMIC DNA]</scope>
    <source>
        <strain evidence="9 10">AUS488</strain>
    </source>
</reference>
<protein>
    <submittedName>
        <fullName evidence="9">Heme transporter</fullName>
    </submittedName>
</protein>
<evidence type="ECO:0000313" key="9">
    <source>
        <dbReference type="EMBL" id="OMG83338.1"/>
    </source>
</evidence>
<feature type="chain" id="PRO_5010170631" evidence="8">
    <location>
        <begin position="29"/>
        <end position="452"/>
    </location>
</feature>
<comment type="similarity">
    <text evidence="2">Belongs to the outer membrane factor (OMF) (TC 1.B.17) family.</text>
</comment>
<dbReference type="EMBL" id="MJMN01000024">
    <property type="protein sequence ID" value="OMG83338.1"/>
    <property type="molecule type" value="Genomic_DNA"/>
</dbReference>
<keyword evidence="5" id="KW-0812">Transmembrane</keyword>
<keyword evidence="4" id="KW-1134">Transmembrane beta strand</keyword>
<dbReference type="GO" id="GO:0015288">
    <property type="term" value="F:porin activity"/>
    <property type="evidence" value="ECO:0007669"/>
    <property type="project" value="TreeGrafter"/>
</dbReference>
<keyword evidence="7" id="KW-0998">Cell outer membrane</keyword>
<evidence type="ECO:0000313" key="10">
    <source>
        <dbReference type="Proteomes" id="UP000187251"/>
    </source>
</evidence>
<accession>A0A1R1JQH8</accession>
<dbReference type="AlphaFoldDB" id="A0A1R1JQH8"/>
<dbReference type="OrthoDB" id="9813458at2"/>
<dbReference type="PANTHER" id="PTHR30026:SF20">
    <property type="entry name" value="OUTER MEMBRANE PROTEIN TOLC"/>
    <property type="match status" value="1"/>
</dbReference>
<dbReference type="NCBIfam" id="TIGR01844">
    <property type="entry name" value="type_I_sec_TolC"/>
    <property type="match status" value="1"/>
</dbReference>
<evidence type="ECO:0000256" key="3">
    <source>
        <dbReference type="ARBA" id="ARBA00022448"/>
    </source>
</evidence>
<dbReference type="GO" id="GO:0009279">
    <property type="term" value="C:cell outer membrane"/>
    <property type="evidence" value="ECO:0007669"/>
    <property type="project" value="UniProtKB-SubCell"/>
</dbReference>
<dbReference type="GO" id="GO:0015562">
    <property type="term" value="F:efflux transmembrane transporter activity"/>
    <property type="evidence" value="ECO:0007669"/>
    <property type="project" value="InterPro"/>
</dbReference>
<dbReference type="PANTHER" id="PTHR30026">
    <property type="entry name" value="OUTER MEMBRANE PROTEIN TOLC"/>
    <property type="match status" value="1"/>
</dbReference>
<dbReference type="RefSeq" id="WP_076413779.1">
    <property type="nucleotide sequence ID" value="NZ_AP028040.1"/>
</dbReference>
<keyword evidence="6" id="KW-0472">Membrane</keyword>
<comment type="subcellular location">
    <subcellularLocation>
        <location evidence="1">Cell outer membrane</location>
    </subcellularLocation>
</comment>
<dbReference type="Gene3D" id="1.20.1600.10">
    <property type="entry name" value="Outer membrane efflux proteins (OEP)"/>
    <property type="match status" value="1"/>
</dbReference>
<dbReference type="GO" id="GO:1990281">
    <property type="term" value="C:efflux pump complex"/>
    <property type="evidence" value="ECO:0007669"/>
    <property type="project" value="TreeGrafter"/>
</dbReference>
<evidence type="ECO:0000256" key="8">
    <source>
        <dbReference type="SAM" id="SignalP"/>
    </source>
</evidence>
<comment type="caution">
    <text evidence="9">The sequence shown here is derived from an EMBL/GenBank/DDBJ whole genome shotgun (WGS) entry which is preliminary data.</text>
</comment>
<evidence type="ECO:0000256" key="6">
    <source>
        <dbReference type="ARBA" id="ARBA00023136"/>
    </source>
</evidence>
<dbReference type="Proteomes" id="UP000187251">
    <property type="component" value="Unassembled WGS sequence"/>
</dbReference>
<dbReference type="SUPFAM" id="SSF56954">
    <property type="entry name" value="Outer membrane efflux proteins (OEP)"/>
    <property type="match status" value="1"/>
</dbReference>
<keyword evidence="8" id="KW-0732">Signal</keyword>
<name>A0A1R1JQH8_ALCXX</name>
<dbReference type="InterPro" id="IPR010130">
    <property type="entry name" value="T1SS_OMP_TolC"/>
</dbReference>
<organism evidence="9 10">
    <name type="scientific">Alcaligenes xylosoxydans xylosoxydans</name>
    <name type="common">Achromobacter xylosoxidans</name>
    <dbReference type="NCBI Taxonomy" id="85698"/>
    <lineage>
        <taxon>Bacteria</taxon>
        <taxon>Pseudomonadati</taxon>
        <taxon>Pseudomonadota</taxon>
        <taxon>Betaproteobacteria</taxon>
        <taxon>Burkholderiales</taxon>
        <taxon>Alcaligenaceae</taxon>
        <taxon>Achromobacter</taxon>
    </lineage>
</organism>
<sequence>MNRWQGRLAAAWMLMVAVFMPGSGVAQALDFQQAYTMALASDPTWQAARARERADAEEAALGRSGLLPNLSYHYSRARNDTTSRQQTRWGALEQRSRYASHASGFTLSQPLFDAAAFAQYRAGRERAEAGGLTLKRARQALAVRLLQAYTAVLYAQQALALTQSQGRSLQEDARRSARFVAAGQGTRTDQLEIEARAHVVQAQEIEAQDRLRDARNALRAIVGPGLADNLLAPLQESALAALSVDGRDLSAWRQLALAGNPELLAQRHLVQASRHRYEAARAGHLPTARLVARKQLTNSNGENQIGQRYDTGAVGIEVSIPLYSGGRTSAASGQALAEQEEAQHKLDAATSALLDDLARQFHTFASSRKRIAAYRQAAEAAAQRVHATRRSVLGGERTNLDVLDAERQRFEALRDLDRARYDNLLAWLTLRWQAGVLSDDDVARIGALFVAG</sequence>